<dbReference type="AlphaFoldDB" id="A0A255Y6Q5"/>
<dbReference type="InterPro" id="IPR012910">
    <property type="entry name" value="Plug_dom"/>
</dbReference>
<keyword evidence="17" id="KW-1185">Reference proteome</keyword>
<organism evidence="16 17">
    <name type="scientific">Sandarakinorhabdus cyanobacteriorum</name>
    <dbReference type="NCBI Taxonomy" id="1981098"/>
    <lineage>
        <taxon>Bacteria</taxon>
        <taxon>Pseudomonadati</taxon>
        <taxon>Pseudomonadota</taxon>
        <taxon>Alphaproteobacteria</taxon>
        <taxon>Sphingomonadales</taxon>
        <taxon>Sphingosinicellaceae</taxon>
        <taxon>Sandarakinorhabdus</taxon>
    </lineage>
</organism>
<name>A0A255Y6Q5_9SPHN</name>
<keyword evidence="2 11" id="KW-0813">Transport</keyword>
<evidence type="ECO:0000256" key="10">
    <source>
        <dbReference type="ARBA" id="ARBA00023237"/>
    </source>
</evidence>
<accession>A0A255Y6Q5</accession>
<evidence type="ECO:0000256" key="6">
    <source>
        <dbReference type="ARBA" id="ARBA00023004"/>
    </source>
</evidence>
<keyword evidence="10 11" id="KW-0998">Cell outer membrane</keyword>
<evidence type="ECO:0000256" key="1">
    <source>
        <dbReference type="ARBA" id="ARBA00004571"/>
    </source>
</evidence>
<feature type="domain" description="TonB-dependent receptor-like beta-barrel" evidence="14">
    <location>
        <begin position="287"/>
        <end position="807"/>
    </location>
</feature>
<sequence>MTISAAVSGQGLASRIALAAALAVTVAAPAAAQTAKSDTVVEDTGTVEDIVVTAQRRRERAQEVPIAITAFSAETLQARGIVNALDLTQFVPNLVGLNNTGLGTANAYYLRGIGNTESIATFDPPVGTYVDDIYISRQNANNFNLFDVERVEVLRGPQGTLFGRNTTGGAINVVMRQPGERTGGYVEAGLGAYDQKLLRGGLDLPVGENFGFKLSGYWQEDDGWVRNTATNERLNNNNGWGVRLGMRAKISDSASWTGSYTHTFADSTNVLNFDCNPANPTQCDGRFATTGLRRSNDFGGRFVGRKDDFGNFNKATFDMITSNFAFQLSEKMNLSVITGWIDLGQKFALDFADGTSLPSLASPTPPVRSFTPGGFVIANDGQHRQFTQELKLSGSALDGMVEYVTGVFYFKENNKTDFADLFNIGATGPVGIPLVLADRTLRNTTEAWAGYAQVDVKPMEAVTFTAGIRYTDEVKTFRVRDNRFSCNDGSIEATCIDTINLRAPNGVAIPTQQRAKLWTPRFALSWKANDDLLLFASATNGFKSGGWNARGTAASELLPFGPEKVWSYETGFKADLFDKRLRFNLTAFVVDVSGLQTPSAFVRPNGSIAFLTRNFADYLNKGIEAEFTARPTDALTLFGSLGYQDDKYQLPANAPAFDEYNFQSVAGQQASCLSQLAAGRVALGVAAEVAAACGVGIVAPNGAIAQPVRTPAWTMSLGATYEAKLDESLSLIPSVNANWRSSSEVGTSQVSFFNRAFTSAGGTRYASNAAYNGDFIRGSFSQARWIANASLTLKSADGWQVLVECRNCFDQEAVESSLANHSYLNPPRTWTVRARYNF</sequence>
<dbReference type="Pfam" id="PF07715">
    <property type="entry name" value="Plug"/>
    <property type="match status" value="1"/>
</dbReference>
<evidence type="ECO:0000256" key="11">
    <source>
        <dbReference type="PROSITE-ProRule" id="PRU01360"/>
    </source>
</evidence>
<keyword evidence="9 11" id="KW-0472">Membrane</keyword>
<dbReference type="InterPro" id="IPR039426">
    <property type="entry name" value="TonB-dep_rcpt-like"/>
</dbReference>
<evidence type="ECO:0000256" key="7">
    <source>
        <dbReference type="ARBA" id="ARBA00023065"/>
    </source>
</evidence>
<dbReference type="PANTHER" id="PTHR32552:SF81">
    <property type="entry name" value="TONB-DEPENDENT OUTER MEMBRANE RECEPTOR"/>
    <property type="match status" value="1"/>
</dbReference>
<comment type="subcellular location">
    <subcellularLocation>
        <location evidence="1 11">Cell outer membrane</location>
        <topology evidence="1 11">Multi-pass membrane protein</topology>
    </subcellularLocation>
</comment>
<evidence type="ECO:0000256" key="9">
    <source>
        <dbReference type="ARBA" id="ARBA00023136"/>
    </source>
</evidence>
<dbReference type="GO" id="GO:0009279">
    <property type="term" value="C:cell outer membrane"/>
    <property type="evidence" value="ECO:0007669"/>
    <property type="project" value="UniProtKB-SubCell"/>
</dbReference>
<evidence type="ECO:0000256" key="13">
    <source>
        <dbReference type="SAM" id="SignalP"/>
    </source>
</evidence>
<keyword evidence="3 11" id="KW-1134">Transmembrane beta strand</keyword>
<dbReference type="Pfam" id="PF00593">
    <property type="entry name" value="TonB_dep_Rec_b-barrel"/>
    <property type="match status" value="1"/>
</dbReference>
<dbReference type="Gene3D" id="2.40.170.20">
    <property type="entry name" value="TonB-dependent receptor, beta-barrel domain"/>
    <property type="match status" value="1"/>
</dbReference>
<dbReference type="InterPro" id="IPR036942">
    <property type="entry name" value="Beta-barrel_TonB_sf"/>
</dbReference>
<feature type="domain" description="TonB-dependent receptor plug" evidence="15">
    <location>
        <begin position="61"/>
        <end position="170"/>
    </location>
</feature>
<dbReference type="RefSeq" id="WP_094475208.1">
    <property type="nucleotide sequence ID" value="NZ_NOXT01000125.1"/>
</dbReference>
<keyword evidence="6" id="KW-0408">Iron</keyword>
<dbReference type="Proteomes" id="UP000216991">
    <property type="component" value="Unassembled WGS sequence"/>
</dbReference>
<keyword evidence="8 12" id="KW-0798">TonB box</keyword>
<keyword evidence="13" id="KW-0732">Signal</keyword>
<gene>
    <name evidence="16" type="ORF">CHU93_16140</name>
</gene>
<keyword evidence="7" id="KW-0406">Ion transport</keyword>
<evidence type="ECO:0000256" key="4">
    <source>
        <dbReference type="ARBA" id="ARBA00022496"/>
    </source>
</evidence>
<dbReference type="PROSITE" id="PS52016">
    <property type="entry name" value="TONB_DEPENDENT_REC_3"/>
    <property type="match status" value="1"/>
</dbReference>
<evidence type="ECO:0000259" key="14">
    <source>
        <dbReference type="Pfam" id="PF00593"/>
    </source>
</evidence>
<dbReference type="PANTHER" id="PTHR32552">
    <property type="entry name" value="FERRICHROME IRON RECEPTOR-RELATED"/>
    <property type="match status" value="1"/>
</dbReference>
<evidence type="ECO:0000256" key="8">
    <source>
        <dbReference type="ARBA" id="ARBA00023077"/>
    </source>
</evidence>
<keyword evidence="5 11" id="KW-0812">Transmembrane</keyword>
<keyword evidence="4" id="KW-0410">Iron transport</keyword>
<proteinExistence type="inferred from homology"/>
<protein>
    <submittedName>
        <fullName evidence="16">TonB-dependent receptor</fullName>
    </submittedName>
</protein>
<evidence type="ECO:0000313" key="16">
    <source>
        <dbReference type="EMBL" id="OYQ24404.1"/>
    </source>
</evidence>
<comment type="caution">
    <text evidence="16">The sequence shown here is derived from an EMBL/GenBank/DDBJ whole genome shotgun (WGS) entry which is preliminary data.</text>
</comment>
<keyword evidence="16" id="KW-0675">Receptor</keyword>
<dbReference type="GO" id="GO:0006826">
    <property type="term" value="P:iron ion transport"/>
    <property type="evidence" value="ECO:0007669"/>
    <property type="project" value="UniProtKB-KW"/>
</dbReference>
<evidence type="ECO:0000313" key="17">
    <source>
        <dbReference type="Proteomes" id="UP000216991"/>
    </source>
</evidence>
<reference evidence="16 17" key="1">
    <citation type="submission" date="2017-07" db="EMBL/GenBank/DDBJ databases">
        <title>Sandarakinorhabdus cyanobacteriorum sp. nov., a novel bacterium isolated from cyanobacterial aggregates in a eutrophic lake.</title>
        <authorList>
            <person name="Cai H."/>
        </authorList>
    </citation>
    <scope>NUCLEOTIDE SEQUENCE [LARGE SCALE GENOMIC DNA]</scope>
    <source>
        <strain evidence="16 17">TH057</strain>
    </source>
</reference>
<dbReference type="InterPro" id="IPR000531">
    <property type="entry name" value="Beta-barrel_TonB"/>
</dbReference>
<dbReference type="SUPFAM" id="SSF56935">
    <property type="entry name" value="Porins"/>
    <property type="match status" value="1"/>
</dbReference>
<evidence type="ECO:0000256" key="2">
    <source>
        <dbReference type="ARBA" id="ARBA00022448"/>
    </source>
</evidence>
<evidence type="ECO:0000259" key="15">
    <source>
        <dbReference type="Pfam" id="PF07715"/>
    </source>
</evidence>
<feature type="signal peptide" evidence="13">
    <location>
        <begin position="1"/>
        <end position="19"/>
    </location>
</feature>
<evidence type="ECO:0000256" key="12">
    <source>
        <dbReference type="RuleBase" id="RU003357"/>
    </source>
</evidence>
<feature type="chain" id="PRO_5012242663" evidence="13">
    <location>
        <begin position="20"/>
        <end position="838"/>
    </location>
</feature>
<dbReference type="EMBL" id="NOXT01000125">
    <property type="protein sequence ID" value="OYQ24404.1"/>
    <property type="molecule type" value="Genomic_DNA"/>
</dbReference>
<dbReference type="OrthoDB" id="7455607at2"/>
<evidence type="ECO:0000256" key="5">
    <source>
        <dbReference type="ARBA" id="ARBA00022692"/>
    </source>
</evidence>
<comment type="similarity">
    <text evidence="11 12">Belongs to the TonB-dependent receptor family.</text>
</comment>
<evidence type="ECO:0000256" key="3">
    <source>
        <dbReference type="ARBA" id="ARBA00022452"/>
    </source>
</evidence>